<dbReference type="FunFam" id="1.20.1250.20:FF:000481">
    <property type="entry name" value="MonoCarboxylate Transporter family"/>
    <property type="match status" value="1"/>
</dbReference>
<feature type="compositionally biased region" description="Low complexity" evidence="2">
    <location>
        <begin position="7"/>
        <end position="33"/>
    </location>
</feature>
<evidence type="ECO:0000256" key="2">
    <source>
        <dbReference type="SAM" id="MobiDB-lite"/>
    </source>
</evidence>
<dbReference type="PROSITE" id="PS50850">
    <property type="entry name" value="MFS"/>
    <property type="match status" value="1"/>
</dbReference>
<feature type="region of interest" description="Disordered" evidence="2">
    <location>
        <begin position="838"/>
        <end position="889"/>
    </location>
</feature>
<feature type="transmembrane region" description="Helical" evidence="3">
    <location>
        <begin position="753"/>
        <end position="773"/>
    </location>
</feature>
<keyword evidence="3" id="KW-0812">Transmembrane</keyword>
<feature type="transmembrane region" description="Helical" evidence="3">
    <location>
        <begin position="660"/>
        <end position="681"/>
    </location>
</feature>
<organism evidence="5 6">
    <name type="scientific">Diploscapter pachys</name>
    <dbReference type="NCBI Taxonomy" id="2018661"/>
    <lineage>
        <taxon>Eukaryota</taxon>
        <taxon>Metazoa</taxon>
        <taxon>Ecdysozoa</taxon>
        <taxon>Nematoda</taxon>
        <taxon>Chromadorea</taxon>
        <taxon>Rhabditida</taxon>
        <taxon>Rhabditina</taxon>
        <taxon>Rhabditomorpha</taxon>
        <taxon>Rhabditoidea</taxon>
        <taxon>Rhabditidae</taxon>
        <taxon>Diploscapter</taxon>
    </lineage>
</organism>
<protein>
    <recommendedName>
        <fullName evidence="4">Major facilitator superfamily (MFS) profile domain-containing protein</fullName>
    </recommendedName>
</protein>
<reference evidence="5 6" key="1">
    <citation type="journal article" date="2017" name="Curr. Biol.">
        <title>Genome architecture and evolution of a unichromosomal asexual nematode.</title>
        <authorList>
            <person name="Fradin H."/>
            <person name="Zegar C."/>
            <person name="Gutwein M."/>
            <person name="Lucas J."/>
            <person name="Kovtun M."/>
            <person name="Corcoran D."/>
            <person name="Baugh L.R."/>
            <person name="Kiontke K."/>
            <person name="Gunsalus K."/>
            <person name="Fitch D.H."/>
            <person name="Piano F."/>
        </authorList>
    </citation>
    <scope>NUCLEOTIDE SEQUENCE [LARGE SCALE GENOMIC DNA]</scope>
    <source>
        <strain evidence="5">PF1309</strain>
    </source>
</reference>
<sequence length="889" mass="96171">MPEENESSSMGGSPKSSKAGASQPQPKSPASSKMSNGCPQVIISAPGSPEEIENDKDFYLGDDDYSLYDGSQFLGVHNEFDMSSTLSLNIQGDTVALVPTPPDGGYGWVIVIAAFMSNLIVDGIATSFTEFKNAYSEHFHSSDALTALIGSILIGVYLLVGPIVGGLVNRYGERKIVIIGAAISGMAFLLSVASPNIYVFMLIYGGLGGIGFGMIYLPAIVAVGYYFESKRAMATGIAVAGSGVGTIILPMACEYFVKEFGWKYSVWILAVMIFACAGFGLLYKPIPLQPVESEKKTSRAQELEPLRQALSKLSEEDETEDQDNDRAQSQMSSNAISEQAPSTRPESEVPDKSDDLAMARLKSALSECEDNDDASNQQTSSRPPLSPLPENQPSGKTTLKKETSTDATRAAVPPPSRPRKLTLTSVTSDMMSCGDLKASRGNLNSQLSRVSARSFAQSLSRLSNRGDQSTLSIALAGVDPKEISKPMNRADIFYGGSIHNLREFKQEGGNMNSYRGSVMSIPRSVLGQAASNLNLNAEQTQSRIGESRISKGTALVPELEEDEFVDSGKCKCIPLPIRSAFSQMIDVNLLHDPVMIILCLSNLLGMMGFYIPFVFFKDLAHTKGVDPSLSRFLVPIIGVTNTVGRVFFGWMADRRYVSALAINNFSLIACGILTLACPLLPSFAALAGYASLFGFIISAYICLTSIVLADLLGLELLTSSFGLLVVARGIASLAGSPFAGLVYDMTKSYDACFYFAGFVIVVSGLISCLVTPLDKWKRSRGDNEGEFGKSSDGNFLLDQNIDRLSVLTEENEDNMTDYQRTIQSLRQQHALLREMEDEKRKMDKTKKNGANTTVVETNEDEEEIPLKTMPNGNSADTTDDKENLVNNSE</sequence>
<feature type="transmembrane region" description="Helical" evidence="3">
    <location>
        <begin position="199"/>
        <end position="227"/>
    </location>
</feature>
<proteinExistence type="predicted"/>
<dbReference type="Pfam" id="PF07690">
    <property type="entry name" value="MFS_1"/>
    <property type="match status" value="2"/>
</dbReference>
<dbReference type="PANTHER" id="PTHR11360">
    <property type="entry name" value="MONOCARBOXYLATE TRANSPORTER"/>
    <property type="match status" value="1"/>
</dbReference>
<dbReference type="GO" id="GO:0016020">
    <property type="term" value="C:membrane"/>
    <property type="evidence" value="ECO:0007669"/>
    <property type="project" value="UniProtKB-SubCell"/>
</dbReference>
<evidence type="ECO:0000256" key="1">
    <source>
        <dbReference type="ARBA" id="ARBA00004141"/>
    </source>
</evidence>
<dbReference type="PANTHER" id="PTHR11360:SF286">
    <property type="entry name" value="GH22266P"/>
    <property type="match status" value="1"/>
</dbReference>
<evidence type="ECO:0000313" key="5">
    <source>
        <dbReference type="EMBL" id="PAV79127.1"/>
    </source>
</evidence>
<keyword evidence="3" id="KW-0472">Membrane</keyword>
<evidence type="ECO:0000256" key="3">
    <source>
        <dbReference type="SAM" id="Phobius"/>
    </source>
</evidence>
<feature type="transmembrane region" description="Helical" evidence="3">
    <location>
        <begin position="234"/>
        <end position="252"/>
    </location>
</feature>
<feature type="region of interest" description="Disordered" evidence="2">
    <location>
        <begin position="366"/>
        <end position="427"/>
    </location>
</feature>
<dbReference type="Gene3D" id="1.20.1250.20">
    <property type="entry name" value="MFS general substrate transporter like domains"/>
    <property type="match status" value="2"/>
</dbReference>
<comment type="caution">
    <text evidence="5">The sequence shown here is derived from an EMBL/GenBank/DDBJ whole genome shotgun (WGS) entry which is preliminary data.</text>
</comment>
<dbReference type="Proteomes" id="UP000218231">
    <property type="component" value="Unassembled WGS sequence"/>
</dbReference>
<feature type="transmembrane region" description="Helical" evidence="3">
    <location>
        <begin position="687"/>
        <end position="709"/>
    </location>
</feature>
<feature type="transmembrane region" description="Helical" evidence="3">
    <location>
        <begin position="264"/>
        <end position="283"/>
    </location>
</feature>
<dbReference type="InterPro" id="IPR050327">
    <property type="entry name" value="Proton-linked_MCT"/>
</dbReference>
<gene>
    <name evidence="5" type="ORF">WR25_03205</name>
</gene>
<dbReference type="InterPro" id="IPR011701">
    <property type="entry name" value="MFS"/>
</dbReference>
<feature type="transmembrane region" description="Helical" evidence="3">
    <location>
        <begin position="176"/>
        <end position="193"/>
    </location>
</feature>
<feature type="compositionally biased region" description="Polar residues" evidence="2">
    <location>
        <begin position="374"/>
        <end position="397"/>
    </location>
</feature>
<accession>A0A2A2KZ46</accession>
<dbReference type="AlphaFoldDB" id="A0A2A2KZ46"/>
<dbReference type="InterPro" id="IPR036259">
    <property type="entry name" value="MFS_trans_sf"/>
</dbReference>
<feature type="region of interest" description="Disordered" evidence="2">
    <location>
        <begin position="310"/>
        <end position="352"/>
    </location>
</feature>
<dbReference type="EMBL" id="LIAE01007466">
    <property type="protein sequence ID" value="PAV79127.1"/>
    <property type="molecule type" value="Genomic_DNA"/>
</dbReference>
<keyword evidence="6" id="KW-1185">Reference proteome</keyword>
<feature type="region of interest" description="Disordered" evidence="2">
    <location>
        <begin position="1"/>
        <end position="50"/>
    </location>
</feature>
<keyword evidence="3" id="KW-1133">Transmembrane helix</keyword>
<feature type="transmembrane region" description="Helical" evidence="3">
    <location>
        <begin position="106"/>
        <end position="125"/>
    </location>
</feature>
<feature type="transmembrane region" description="Helical" evidence="3">
    <location>
        <begin position="594"/>
        <end position="616"/>
    </location>
</feature>
<dbReference type="GO" id="GO:0008028">
    <property type="term" value="F:monocarboxylic acid transmembrane transporter activity"/>
    <property type="evidence" value="ECO:0007669"/>
    <property type="project" value="TreeGrafter"/>
</dbReference>
<evidence type="ECO:0000259" key="4">
    <source>
        <dbReference type="PROSITE" id="PS50850"/>
    </source>
</evidence>
<evidence type="ECO:0000313" key="6">
    <source>
        <dbReference type="Proteomes" id="UP000218231"/>
    </source>
</evidence>
<feature type="transmembrane region" description="Helical" evidence="3">
    <location>
        <begin position="145"/>
        <end position="164"/>
    </location>
</feature>
<feature type="compositionally biased region" description="Polar residues" evidence="2">
    <location>
        <begin position="327"/>
        <end position="344"/>
    </location>
</feature>
<name>A0A2A2KZ46_9BILA</name>
<feature type="transmembrane region" description="Helical" evidence="3">
    <location>
        <begin position="628"/>
        <end position="648"/>
    </location>
</feature>
<feature type="transmembrane region" description="Helical" evidence="3">
    <location>
        <begin position="721"/>
        <end position="741"/>
    </location>
</feature>
<feature type="domain" description="Major facilitator superfamily (MFS) profile" evidence="4">
    <location>
        <begin position="106"/>
        <end position="775"/>
    </location>
</feature>
<dbReference type="InterPro" id="IPR020846">
    <property type="entry name" value="MFS_dom"/>
</dbReference>
<comment type="subcellular location">
    <subcellularLocation>
        <location evidence="1">Membrane</location>
        <topology evidence="1">Multi-pass membrane protein</topology>
    </subcellularLocation>
</comment>
<dbReference type="SUPFAM" id="SSF103473">
    <property type="entry name" value="MFS general substrate transporter"/>
    <property type="match status" value="1"/>
</dbReference>
<dbReference type="STRING" id="2018661.A0A2A2KZ46"/>
<dbReference type="OrthoDB" id="6499973at2759"/>